<protein>
    <submittedName>
        <fullName evidence="5">Monoterpene epsilon-lactone hydrolase</fullName>
        <ecNumber evidence="5">3.1.1.83</ecNumber>
    </submittedName>
</protein>
<feature type="active site" evidence="3">
    <location>
        <position position="150"/>
    </location>
</feature>
<dbReference type="Pfam" id="PF07859">
    <property type="entry name" value="Abhydrolase_3"/>
    <property type="match status" value="1"/>
</dbReference>
<dbReference type="Gene3D" id="3.40.50.1820">
    <property type="entry name" value="alpha/beta hydrolase"/>
    <property type="match status" value="1"/>
</dbReference>
<name>A0A1Y5T3A1_9RHOB</name>
<evidence type="ECO:0000313" key="6">
    <source>
        <dbReference type="Proteomes" id="UP000193862"/>
    </source>
</evidence>
<accession>A0A1Y5T3A1</accession>
<sequence>MPASLRLRILSRLLALGPKRQFARLSDPAQATRDFERSARLAFRVPPFTHRLRRKTQGGVPLNWVHVGRVPMDRVILYLHGGAFICGSARTHLSLLSHLSRHCGLEVCAPDYRQLPQAGFPAPLEDALAAWDHLRALGYGAHQIMLAGDSAGGGLAFSLLSQVLARGERPAGLFAFSPWTDLTYSGQSITQNAKTDCLIPTGRMGELAKLYLGDTPADDARASPLFAEFCAPPPVLMQVGGGEVLADDTYRMAAKLTRAGGEVTVQTFEAAPHVWQMFYGVVPEAREALCAVATFVQTSLDSAKR</sequence>
<comment type="similarity">
    <text evidence="1">Belongs to the 'GDXG' lipolytic enzyme family.</text>
</comment>
<evidence type="ECO:0000256" key="2">
    <source>
        <dbReference type="ARBA" id="ARBA00022801"/>
    </source>
</evidence>
<dbReference type="InterPro" id="IPR033140">
    <property type="entry name" value="Lipase_GDXG_put_SER_AS"/>
</dbReference>
<keyword evidence="2 5" id="KW-0378">Hydrolase</keyword>
<organism evidence="5 6">
    <name type="scientific">Aquimixticola soesokkakensis</name>
    <dbReference type="NCBI Taxonomy" id="1519096"/>
    <lineage>
        <taxon>Bacteria</taxon>
        <taxon>Pseudomonadati</taxon>
        <taxon>Pseudomonadota</taxon>
        <taxon>Alphaproteobacteria</taxon>
        <taxon>Rhodobacterales</taxon>
        <taxon>Paracoccaceae</taxon>
        <taxon>Aquimixticola</taxon>
    </lineage>
</organism>
<dbReference type="PROSITE" id="PS01174">
    <property type="entry name" value="LIPASE_GDXG_SER"/>
    <property type="match status" value="1"/>
</dbReference>
<dbReference type="EMBL" id="FWFS01000008">
    <property type="protein sequence ID" value="SLN53198.1"/>
    <property type="molecule type" value="Genomic_DNA"/>
</dbReference>
<dbReference type="SUPFAM" id="SSF53474">
    <property type="entry name" value="alpha/beta-Hydrolases"/>
    <property type="match status" value="1"/>
</dbReference>
<gene>
    <name evidence="5" type="primary">mlhB</name>
    <name evidence="5" type="ORF">AQS8620_02327</name>
</gene>
<dbReference type="InterPro" id="IPR013094">
    <property type="entry name" value="AB_hydrolase_3"/>
</dbReference>
<dbReference type="GO" id="GO:0016787">
    <property type="term" value="F:hydrolase activity"/>
    <property type="evidence" value="ECO:0007669"/>
    <property type="project" value="UniProtKB-KW"/>
</dbReference>
<evidence type="ECO:0000256" key="3">
    <source>
        <dbReference type="PROSITE-ProRule" id="PRU10038"/>
    </source>
</evidence>
<dbReference type="PROSITE" id="PS01173">
    <property type="entry name" value="LIPASE_GDXG_HIS"/>
    <property type="match status" value="1"/>
</dbReference>
<dbReference type="PANTHER" id="PTHR48081:SF8">
    <property type="entry name" value="ALPHA_BETA HYDROLASE FOLD-3 DOMAIN-CONTAINING PROTEIN-RELATED"/>
    <property type="match status" value="1"/>
</dbReference>
<dbReference type="InterPro" id="IPR050300">
    <property type="entry name" value="GDXG_lipolytic_enzyme"/>
</dbReference>
<dbReference type="PANTHER" id="PTHR48081">
    <property type="entry name" value="AB HYDROLASE SUPERFAMILY PROTEIN C4A8.06C"/>
    <property type="match status" value="1"/>
</dbReference>
<keyword evidence="6" id="KW-1185">Reference proteome</keyword>
<dbReference type="AlphaFoldDB" id="A0A1Y5T3A1"/>
<reference evidence="5 6" key="1">
    <citation type="submission" date="2017-03" db="EMBL/GenBank/DDBJ databases">
        <authorList>
            <person name="Afonso C.L."/>
            <person name="Miller P.J."/>
            <person name="Scott M.A."/>
            <person name="Spackman E."/>
            <person name="Goraichik I."/>
            <person name="Dimitrov K.M."/>
            <person name="Suarez D.L."/>
            <person name="Swayne D.E."/>
        </authorList>
    </citation>
    <scope>NUCLEOTIDE SEQUENCE [LARGE SCALE GENOMIC DNA]</scope>
    <source>
        <strain evidence="5 6">CECT 8620</strain>
    </source>
</reference>
<proteinExistence type="inferred from homology"/>
<evidence type="ECO:0000259" key="4">
    <source>
        <dbReference type="Pfam" id="PF07859"/>
    </source>
</evidence>
<dbReference type="EC" id="3.1.1.83" evidence="5"/>
<dbReference type="InterPro" id="IPR002168">
    <property type="entry name" value="Lipase_GDXG_HIS_AS"/>
</dbReference>
<dbReference type="Proteomes" id="UP000193862">
    <property type="component" value="Unassembled WGS sequence"/>
</dbReference>
<feature type="domain" description="Alpha/beta hydrolase fold-3" evidence="4">
    <location>
        <begin position="76"/>
        <end position="276"/>
    </location>
</feature>
<evidence type="ECO:0000256" key="1">
    <source>
        <dbReference type="ARBA" id="ARBA00010515"/>
    </source>
</evidence>
<dbReference type="InterPro" id="IPR029058">
    <property type="entry name" value="AB_hydrolase_fold"/>
</dbReference>
<evidence type="ECO:0000313" key="5">
    <source>
        <dbReference type="EMBL" id="SLN53198.1"/>
    </source>
</evidence>
<dbReference type="RefSeq" id="WP_085837043.1">
    <property type="nucleotide sequence ID" value="NZ_FWFS01000008.1"/>
</dbReference>
<dbReference type="OrthoDB" id="9806180at2"/>